<dbReference type="Gene3D" id="3.30.60.20">
    <property type="match status" value="1"/>
</dbReference>
<dbReference type="GO" id="GO:0004797">
    <property type="term" value="F:thymidine kinase activity"/>
    <property type="evidence" value="ECO:0007669"/>
    <property type="project" value="UniProtKB-EC"/>
</dbReference>
<dbReference type="PANTHER" id="PTHR11441">
    <property type="entry name" value="THYMIDINE KINASE"/>
    <property type="match status" value="1"/>
</dbReference>
<evidence type="ECO:0000256" key="5">
    <source>
        <dbReference type="ARBA" id="ARBA00022679"/>
    </source>
</evidence>
<dbReference type="PANTHER" id="PTHR11441:SF0">
    <property type="entry name" value="THYMIDINE KINASE, CYTOSOLIC"/>
    <property type="match status" value="1"/>
</dbReference>
<evidence type="ECO:0000256" key="2">
    <source>
        <dbReference type="ARBA" id="ARBA00012118"/>
    </source>
</evidence>
<feature type="binding site" evidence="11">
    <location>
        <begin position="171"/>
        <end position="174"/>
    </location>
    <ligand>
        <name>substrate</name>
    </ligand>
</feature>
<keyword evidence="6 12" id="KW-0547">Nucleotide-binding</keyword>
<feature type="binding site" evidence="11">
    <location>
        <position position="179"/>
    </location>
    <ligand>
        <name>substrate</name>
    </ligand>
</feature>
<evidence type="ECO:0000256" key="9">
    <source>
        <dbReference type="ARBA" id="ARBA00048254"/>
    </source>
</evidence>
<dbReference type="HAMAP" id="MF_00124">
    <property type="entry name" value="Thymidine_kinase"/>
    <property type="match status" value="1"/>
</dbReference>
<evidence type="ECO:0000256" key="6">
    <source>
        <dbReference type="ARBA" id="ARBA00022741"/>
    </source>
</evidence>
<comment type="catalytic activity">
    <reaction evidence="9 12">
        <text>thymidine + ATP = dTMP + ADP + H(+)</text>
        <dbReference type="Rhea" id="RHEA:19129"/>
        <dbReference type="ChEBI" id="CHEBI:15378"/>
        <dbReference type="ChEBI" id="CHEBI:17748"/>
        <dbReference type="ChEBI" id="CHEBI:30616"/>
        <dbReference type="ChEBI" id="CHEBI:63528"/>
        <dbReference type="ChEBI" id="CHEBI:456216"/>
        <dbReference type="EC" id="2.7.1.21"/>
    </reaction>
</comment>
<proteinExistence type="inferred from homology"/>
<gene>
    <name evidence="14" type="ORF">JOKLHMMP_00220</name>
</gene>
<dbReference type="PROSITE" id="PS00603">
    <property type="entry name" value="TK_CELLULAR_TYPE"/>
    <property type="match status" value="1"/>
</dbReference>
<feature type="active site" description="Proton acceptor" evidence="10">
    <location>
        <position position="89"/>
    </location>
</feature>
<keyword evidence="7 12" id="KW-0418">Kinase</keyword>
<evidence type="ECO:0000256" key="1">
    <source>
        <dbReference type="ARBA" id="ARBA00007587"/>
    </source>
</evidence>
<evidence type="ECO:0000256" key="13">
    <source>
        <dbReference type="RuleBase" id="RU004165"/>
    </source>
</evidence>
<evidence type="ECO:0000256" key="11">
    <source>
        <dbReference type="PIRSR" id="PIRSR035805-2"/>
    </source>
</evidence>
<dbReference type="NCBIfam" id="NF003300">
    <property type="entry name" value="PRK04296.1-5"/>
    <property type="match status" value="1"/>
</dbReference>
<dbReference type="SUPFAM" id="SSF57716">
    <property type="entry name" value="Glucocorticoid receptor-like (DNA-binding domain)"/>
    <property type="match status" value="1"/>
</dbReference>
<dbReference type="GO" id="GO:0046104">
    <property type="term" value="P:thymidine metabolic process"/>
    <property type="evidence" value="ECO:0007669"/>
    <property type="project" value="TreeGrafter"/>
</dbReference>
<keyword evidence="8 12" id="KW-0067">ATP-binding</keyword>
<dbReference type="EC" id="2.7.1.21" evidence="2 12"/>
<dbReference type="SUPFAM" id="SSF52540">
    <property type="entry name" value="P-loop containing nucleoside triphosphate hydrolases"/>
    <property type="match status" value="1"/>
</dbReference>
<keyword evidence="5 12" id="KW-0808">Transferase</keyword>
<accession>A0AB39U0P7</accession>
<organism evidence="14">
    <name type="scientific">Klebsiella phage Phi_KR1</name>
    <dbReference type="NCBI Taxonomy" id="3240396"/>
    <lineage>
        <taxon>Viruses</taxon>
        <taxon>Duplodnaviria</taxon>
        <taxon>Heunggongvirae</taxon>
        <taxon>Uroviricota</taxon>
        <taxon>Caudoviricetes</taxon>
    </lineage>
</organism>
<evidence type="ECO:0000256" key="12">
    <source>
        <dbReference type="RuleBase" id="RU000544"/>
    </source>
</evidence>
<keyword evidence="4 12" id="KW-0237">DNA synthesis</keyword>
<evidence type="ECO:0000313" key="14">
    <source>
        <dbReference type="EMBL" id="XDQ96377.1"/>
    </source>
</evidence>
<dbReference type="EMBL" id="PP442063">
    <property type="protein sequence ID" value="XDQ96377.1"/>
    <property type="molecule type" value="Genomic_DNA"/>
</dbReference>
<dbReference type="Gene3D" id="3.40.50.300">
    <property type="entry name" value="P-loop containing nucleotide triphosphate hydrolases"/>
    <property type="match status" value="1"/>
</dbReference>
<evidence type="ECO:0000256" key="8">
    <source>
        <dbReference type="ARBA" id="ARBA00022840"/>
    </source>
</evidence>
<dbReference type="InterPro" id="IPR027417">
    <property type="entry name" value="P-loop_NTPase"/>
</dbReference>
<dbReference type="PIRSF" id="PIRSF035805">
    <property type="entry name" value="TK_cell"/>
    <property type="match status" value="1"/>
</dbReference>
<dbReference type="InterPro" id="IPR020633">
    <property type="entry name" value="Thymidine_kinase_CS"/>
</dbReference>
<dbReference type="Pfam" id="PF00265">
    <property type="entry name" value="TK"/>
    <property type="match status" value="1"/>
</dbReference>
<evidence type="ECO:0000256" key="4">
    <source>
        <dbReference type="ARBA" id="ARBA00022634"/>
    </source>
</evidence>
<dbReference type="GO" id="GO:0005524">
    <property type="term" value="F:ATP binding"/>
    <property type="evidence" value="ECO:0007669"/>
    <property type="project" value="UniProtKB-KW"/>
</dbReference>
<dbReference type="InterPro" id="IPR001267">
    <property type="entry name" value="Thymidine_kinase"/>
</dbReference>
<sequence length="200" mass="22293">MAAKLHYLYASMNAGKSAHLLLSAHNYKERGMGTLILKPAIDTRDSATEVTSRIGLRHEANTVDESIDILEFFKWAQTQRDIHCVFVDEAQFLTAEHVLQLCKIVDLYDVPVMAYGLRTDFRGELFEGSKALLSVADKLVELKGVCHCGRKATMVARIDENGNAITDGEVVELGGEDKYVSLCRKHWCELVGAYDEAKNV</sequence>
<dbReference type="GO" id="GO:0071897">
    <property type="term" value="P:DNA biosynthetic process"/>
    <property type="evidence" value="ECO:0007669"/>
    <property type="project" value="UniProtKB-KW"/>
</dbReference>
<reference evidence="14" key="1">
    <citation type="submission" date="2024-03" db="EMBL/GenBank/DDBJ databases">
        <title>A Strategy of Expanding the Host Range of Bacteriophages and Delaying Bacteriophage Resistance: A Bacteriophage Cocktail Treatment Approach in Klebsiella pneumoniae.</title>
        <authorList>
            <person name="Chen H."/>
        </authorList>
    </citation>
    <scope>NUCLEOTIDE SEQUENCE</scope>
</reference>
<evidence type="ECO:0000256" key="7">
    <source>
        <dbReference type="ARBA" id="ARBA00022777"/>
    </source>
</evidence>
<comment type="similarity">
    <text evidence="1 13">Belongs to the thymidine kinase family.</text>
</comment>
<name>A0AB39U0P7_9CAUD</name>
<evidence type="ECO:0000256" key="3">
    <source>
        <dbReference type="ARBA" id="ARBA00020079"/>
    </source>
</evidence>
<evidence type="ECO:0000256" key="10">
    <source>
        <dbReference type="PIRSR" id="PIRSR035805-1"/>
    </source>
</evidence>
<protein>
    <recommendedName>
        <fullName evidence="3 12">Thymidine kinase</fullName>
        <ecNumber evidence="2 12">2.7.1.21</ecNumber>
    </recommendedName>
</protein>